<dbReference type="InterPro" id="IPR051678">
    <property type="entry name" value="AGP_Transferase"/>
</dbReference>
<organism evidence="2 3">
    <name type="scientific">Pseudonocardia alni</name>
    <name type="common">Amycolata alni</name>
    <dbReference type="NCBI Taxonomy" id="33907"/>
    <lineage>
        <taxon>Bacteria</taxon>
        <taxon>Bacillati</taxon>
        <taxon>Actinomycetota</taxon>
        <taxon>Actinomycetes</taxon>
        <taxon>Pseudonocardiales</taxon>
        <taxon>Pseudonocardiaceae</taxon>
        <taxon>Pseudonocardia</taxon>
    </lineage>
</organism>
<protein>
    <submittedName>
        <fullName evidence="2">Aminoglycoside phosphotransferase (APT) family kinase protein</fullName>
    </submittedName>
</protein>
<dbReference type="GO" id="GO:0016301">
    <property type="term" value="F:kinase activity"/>
    <property type="evidence" value="ECO:0007669"/>
    <property type="project" value="UniProtKB-KW"/>
</dbReference>
<dbReference type="Gene3D" id="3.30.200.20">
    <property type="entry name" value="Phosphorylase Kinase, domain 1"/>
    <property type="match status" value="1"/>
</dbReference>
<gene>
    <name evidence="2" type="ORF">ATL51_1348</name>
</gene>
<name>A0AA44UM99_PSEA5</name>
<dbReference type="InterPro" id="IPR002575">
    <property type="entry name" value="Aminoglycoside_PTrfase"/>
</dbReference>
<dbReference type="Proteomes" id="UP000232453">
    <property type="component" value="Unassembled WGS sequence"/>
</dbReference>
<dbReference type="InterPro" id="IPR011009">
    <property type="entry name" value="Kinase-like_dom_sf"/>
</dbReference>
<proteinExistence type="predicted"/>
<dbReference type="PANTHER" id="PTHR21310:SF40">
    <property type="entry name" value="AMINOGLYCOSIDE PHOSPHOTRANSFERASE DOMAIN-CONTAINING PROTEIN-RELATED"/>
    <property type="match status" value="1"/>
</dbReference>
<dbReference type="EMBL" id="PHUJ01000003">
    <property type="protein sequence ID" value="PKB29703.1"/>
    <property type="molecule type" value="Genomic_DNA"/>
</dbReference>
<accession>A0AA44UM99</accession>
<sequence length="379" mass="39959">MPAIVASETGVVGAGAIMLHRGMTDAHDGVDPVALTRWLAAEVPQVELGDGPVAVERISGGHSNLTFRITDARGTPYALRRPPTGGVLATAHDMGREWRFLTALAGTAVPVPEPVALCSDTAVLGAGFYLMGWVDGVVPGDRAAGEAVPEPERRACGLDTAEVLAALHAVDPAEVGLGDMARPGRYLERQLRRWHRQAHAGAFTDLAALDAAHAALVEAMPPEPAGGPRIAHGDFRPGNLSFRGGRITGVFDWELAALGEPLADLGWLLASWERPGDTLPAITSGPTAAPGWPDRDLVAARYAERSGHALDQLPYWVAFAHWRCACIGTGVWTRYAQGNMGSGAESGEALERRRERVVADAEAALAALRRGPTGRCRGA</sequence>
<comment type="caution">
    <text evidence="2">The sequence shown here is derived from an EMBL/GenBank/DDBJ whole genome shotgun (WGS) entry which is preliminary data.</text>
</comment>
<evidence type="ECO:0000313" key="2">
    <source>
        <dbReference type="EMBL" id="PKB29703.1"/>
    </source>
</evidence>
<dbReference type="AlphaFoldDB" id="A0AA44UM99"/>
<reference evidence="2 3" key="1">
    <citation type="submission" date="2017-11" db="EMBL/GenBank/DDBJ databases">
        <title>Sequencing the genomes of 1000 actinobacteria strains.</title>
        <authorList>
            <person name="Klenk H.-P."/>
        </authorList>
    </citation>
    <scope>NUCLEOTIDE SEQUENCE [LARGE SCALE GENOMIC DNA]</scope>
    <source>
        <strain evidence="2 3">DSM 44104</strain>
    </source>
</reference>
<dbReference type="Gene3D" id="3.90.1200.10">
    <property type="match status" value="1"/>
</dbReference>
<dbReference type="PANTHER" id="PTHR21310">
    <property type="entry name" value="AMINOGLYCOSIDE PHOSPHOTRANSFERASE-RELATED-RELATED"/>
    <property type="match status" value="1"/>
</dbReference>
<dbReference type="CDD" id="cd05154">
    <property type="entry name" value="ACAD10_11_N-like"/>
    <property type="match status" value="1"/>
</dbReference>
<evidence type="ECO:0000313" key="3">
    <source>
        <dbReference type="Proteomes" id="UP000232453"/>
    </source>
</evidence>
<dbReference type="SUPFAM" id="SSF56112">
    <property type="entry name" value="Protein kinase-like (PK-like)"/>
    <property type="match status" value="1"/>
</dbReference>
<dbReference type="Pfam" id="PF01636">
    <property type="entry name" value="APH"/>
    <property type="match status" value="1"/>
</dbReference>
<keyword evidence="2" id="KW-0418">Kinase</keyword>
<feature type="domain" description="Aminoglycoside phosphotransferase" evidence="1">
    <location>
        <begin position="55"/>
        <end position="282"/>
    </location>
</feature>
<evidence type="ECO:0000259" key="1">
    <source>
        <dbReference type="Pfam" id="PF01636"/>
    </source>
</evidence>
<dbReference type="InterPro" id="IPR041726">
    <property type="entry name" value="ACAD10_11_N"/>
</dbReference>
<keyword evidence="2" id="KW-0808">Transferase</keyword>